<keyword evidence="2" id="KW-1185">Reference proteome</keyword>
<protein>
    <submittedName>
        <fullName evidence="1">Uncharacterized protein</fullName>
    </submittedName>
</protein>
<organism evidence="1 2">
    <name type="scientific">Ordospora colligata OC4</name>
    <dbReference type="NCBI Taxonomy" id="1354746"/>
    <lineage>
        <taxon>Eukaryota</taxon>
        <taxon>Fungi</taxon>
        <taxon>Fungi incertae sedis</taxon>
        <taxon>Microsporidia</taxon>
        <taxon>Ordosporidae</taxon>
        <taxon>Ordospora</taxon>
    </lineage>
</organism>
<dbReference type="InParanoid" id="A0A0B2UJD0"/>
<comment type="caution">
    <text evidence="1">The sequence shown here is derived from an EMBL/GenBank/DDBJ whole genome shotgun (WGS) entry which is preliminary data.</text>
</comment>
<accession>A0A0B2UJD0</accession>
<reference evidence="1 2" key="1">
    <citation type="journal article" date="2014" name="MBio">
        <title>The Ordospora colligata genome; evolution of extreme reduction in microsporidia and host-to-parasite horizontal gene transfer.</title>
        <authorList>
            <person name="Pombert J.-F."/>
            <person name="Haag K.L."/>
            <person name="Beidas S."/>
            <person name="Ebert D."/>
            <person name="Keeling P.J."/>
        </authorList>
    </citation>
    <scope>NUCLEOTIDE SEQUENCE [LARGE SCALE GENOMIC DNA]</scope>
    <source>
        <strain evidence="1 2">OC4</strain>
    </source>
</reference>
<gene>
    <name evidence="1" type="ORF">M896_080530</name>
</gene>
<evidence type="ECO:0000313" key="1">
    <source>
        <dbReference type="EMBL" id="KHN69319.1"/>
    </source>
</evidence>
<dbReference type="RefSeq" id="XP_014563361.1">
    <property type="nucleotide sequence ID" value="XM_014707875.1"/>
</dbReference>
<sequence length="514" mass="59641">MKRSIKVHHSGTSTLPRICHIQHEELDLTTDTCLSPGRSGKWHRIHPFITIEIFSVTKSIFRSTIFNTIDIYSVCKDGVLFFNRSPIPWTSDTQVTWDTYRKQLVKYISDTLNEYITSISICDMKYAFYMKCNIINYHIKTKQPEIKALRNEARIIREIQKEFTQQIKNNSTDRIIQALLSYNDSESRIMFMLDILDSISLRTARKVMKFIGKAERYHATLLHYKLHQKALNESQHRYAFLYLIAASRFLKQGANLDLEQSMMTRAFKCISEPNWISVMKDVASKIHKSDSLRYGENSYKLRFVDQPSLSIKTVELQKSRIYKCIDSSVVYNAECTDIYFTDAFELKLVFYEHTSAILHGVIVKEANTSENTLIPVHVHLNGHCATVPVIYPYEPDINSQSQDYDELRIKLIGLIFSGSPCIPIDLNVIWIRRKSTMSIQNIEYRGTNNEEHIHIKIILTNTNEFQSNIIGTGDTTRSGNAFMISFNASLNQDRIYTIHHEIANNVFESIHIKY</sequence>
<evidence type="ECO:0000313" key="2">
    <source>
        <dbReference type="Proteomes" id="UP000031056"/>
    </source>
</evidence>
<dbReference type="HOGENOM" id="CLU_535307_0_0_1"/>
<dbReference type="VEuPathDB" id="MicrosporidiaDB:M896_080530"/>
<dbReference type="EMBL" id="JOKQ01000008">
    <property type="protein sequence ID" value="KHN69319.1"/>
    <property type="molecule type" value="Genomic_DNA"/>
</dbReference>
<name>A0A0B2UJD0_9MICR</name>
<dbReference type="Proteomes" id="UP000031056">
    <property type="component" value="Unassembled WGS sequence"/>
</dbReference>
<dbReference type="GeneID" id="26262093"/>
<proteinExistence type="predicted"/>
<dbReference type="OrthoDB" id="2190909at2759"/>
<dbReference type="AlphaFoldDB" id="A0A0B2UJD0"/>